<dbReference type="Pfam" id="PF05222">
    <property type="entry name" value="AlaDh_PNT_N"/>
    <property type="match status" value="1"/>
</dbReference>
<feature type="binding site" evidence="9">
    <location>
        <position position="197"/>
    </location>
    <ligand>
        <name>NAD(+)</name>
        <dbReference type="ChEBI" id="CHEBI:57540"/>
    </ligand>
</feature>
<keyword evidence="5 6" id="KW-0520">NAD</keyword>
<dbReference type="InterPro" id="IPR007886">
    <property type="entry name" value="AlaDH/PNT_N"/>
</dbReference>
<dbReference type="OrthoDB" id="9804592at2"/>
<feature type="binding site" evidence="9">
    <location>
        <begin position="266"/>
        <end position="269"/>
    </location>
    <ligand>
        <name>NAD(+)</name>
        <dbReference type="ChEBI" id="CHEBI:57540"/>
    </ligand>
</feature>
<dbReference type="SUPFAM" id="SSF52283">
    <property type="entry name" value="Formate/glycerate dehydrogenase catalytic domain-like"/>
    <property type="match status" value="1"/>
</dbReference>
<evidence type="ECO:0000256" key="1">
    <source>
        <dbReference type="ARBA" id="ARBA00005206"/>
    </source>
</evidence>
<organism evidence="12 13">
    <name type="scientific">Streptohalobacillus salinus</name>
    <dbReference type="NCBI Taxonomy" id="621096"/>
    <lineage>
        <taxon>Bacteria</taxon>
        <taxon>Bacillati</taxon>
        <taxon>Bacillota</taxon>
        <taxon>Bacilli</taxon>
        <taxon>Bacillales</taxon>
        <taxon>Bacillaceae</taxon>
        <taxon>Streptohalobacillus</taxon>
    </lineage>
</organism>
<feature type="active site" description="Proton donor/acceptor" evidence="7">
    <location>
        <position position="95"/>
    </location>
</feature>
<dbReference type="InterPro" id="IPR007698">
    <property type="entry name" value="AlaDH/PNT_NAD(H)-bd"/>
</dbReference>
<dbReference type="InterPro" id="IPR008141">
    <property type="entry name" value="Ala_DH"/>
</dbReference>
<dbReference type="Proteomes" id="UP000247922">
    <property type="component" value="Unassembled WGS sequence"/>
</dbReference>
<dbReference type="AlphaFoldDB" id="A0A2V3W2B6"/>
<protein>
    <recommendedName>
        <fullName evidence="3 6">Alanine dehydrogenase</fullName>
        <ecNumber evidence="3 6">1.4.1.1</ecNumber>
    </recommendedName>
</protein>
<feature type="binding site" evidence="9">
    <location>
        <position position="133"/>
    </location>
    <ligand>
        <name>NAD(+)</name>
        <dbReference type="ChEBI" id="CHEBI:57540"/>
    </ligand>
</feature>
<evidence type="ECO:0000256" key="4">
    <source>
        <dbReference type="ARBA" id="ARBA00023002"/>
    </source>
</evidence>
<evidence type="ECO:0000256" key="5">
    <source>
        <dbReference type="ARBA" id="ARBA00023027"/>
    </source>
</evidence>
<feature type="binding site" evidence="9">
    <location>
        <position position="219"/>
    </location>
    <ligand>
        <name>NAD(+)</name>
        <dbReference type="ChEBI" id="CHEBI:57540"/>
    </ligand>
</feature>
<evidence type="ECO:0000313" key="12">
    <source>
        <dbReference type="EMBL" id="PXW87334.1"/>
    </source>
</evidence>
<keyword evidence="9" id="KW-0547">Nucleotide-binding</keyword>
<keyword evidence="13" id="KW-1185">Reference proteome</keyword>
<evidence type="ECO:0000256" key="6">
    <source>
        <dbReference type="PIRNR" id="PIRNR000183"/>
    </source>
</evidence>
<dbReference type="Pfam" id="PF01262">
    <property type="entry name" value="AlaDh_PNT_C"/>
    <property type="match status" value="1"/>
</dbReference>
<dbReference type="GO" id="GO:0042853">
    <property type="term" value="P:L-alanine catabolic process"/>
    <property type="evidence" value="ECO:0007669"/>
    <property type="project" value="UniProtKB-UniPathway"/>
</dbReference>
<proteinExistence type="inferred from homology"/>
<dbReference type="GO" id="GO:0005886">
    <property type="term" value="C:plasma membrane"/>
    <property type="evidence" value="ECO:0007669"/>
    <property type="project" value="TreeGrafter"/>
</dbReference>
<evidence type="ECO:0000256" key="3">
    <source>
        <dbReference type="ARBA" id="ARBA00012897"/>
    </source>
</evidence>
<evidence type="ECO:0000259" key="10">
    <source>
        <dbReference type="SMART" id="SM01002"/>
    </source>
</evidence>
<dbReference type="PANTHER" id="PTHR42795">
    <property type="entry name" value="ALANINE DEHYDROGENASE"/>
    <property type="match status" value="1"/>
</dbReference>
<feature type="binding site" evidence="8">
    <location>
        <position position="74"/>
    </location>
    <ligand>
        <name>substrate</name>
    </ligand>
</feature>
<comment type="similarity">
    <text evidence="2 6">Belongs to the AlaDH/PNT family.</text>
</comment>
<dbReference type="SMART" id="SM01003">
    <property type="entry name" value="AlaDh_PNT_N"/>
    <property type="match status" value="1"/>
</dbReference>
<feature type="domain" description="Alanine dehydrogenase/pyridine nucleotide transhydrogenase NAD(H)-binding" evidence="10">
    <location>
        <begin position="148"/>
        <end position="297"/>
    </location>
</feature>
<dbReference type="InterPro" id="IPR008143">
    <property type="entry name" value="Ala_DH/PNT_CS2"/>
</dbReference>
<evidence type="ECO:0000256" key="2">
    <source>
        <dbReference type="ARBA" id="ARBA00005689"/>
    </source>
</evidence>
<dbReference type="EMBL" id="QJJR01000016">
    <property type="protein sequence ID" value="PXW87334.1"/>
    <property type="molecule type" value="Genomic_DNA"/>
</dbReference>
<reference evidence="12 13" key="1">
    <citation type="submission" date="2018-05" db="EMBL/GenBank/DDBJ databases">
        <title>Genomic Encyclopedia of Type Strains, Phase IV (KMG-IV): sequencing the most valuable type-strain genomes for metagenomic binning, comparative biology and taxonomic classification.</title>
        <authorList>
            <person name="Goeker M."/>
        </authorList>
    </citation>
    <scope>NUCLEOTIDE SEQUENCE [LARGE SCALE GENOMIC DNA]</scope>
    <source>
        <strain evidence="12 13">DSM 22440</strain>
    </source>
</reference>
<comment type="caution">
    <text evidence="12">The sequence shown here is derived from an EMBL/GenBank/DDBJ whole genome shotgun (WGS) entry which is preliminary data.</text>
</comment>
<dbReference type="PIRSF" id="PIRSF000183">
    <property type="entry name" value="Alanine_dh"/>
    <property type="match status" value="1"/>
</dbReference>
<feature type="domain" description="Alanine dehydrogenase/pyridine nucleotide transhydrogenase N-terminal" evidence="11">
    <location>
        <begin position="4"/>
        <end position="136"/>
    </location>
</feature>
<dbReference type="UniPathway" id="UPA00527">
    <property type="reaction ID" value="UER00585"/>
</dbReference>
<gene>
    <name evidence="12" type="ORF">DES38_11621</name>
</gene>
<feature type="binding site" evidence="8">
    <location>
        <position position="15"/>
    </location>
    <ligand>
        <name>substrate</name>
    </ligand>
</feature>
<dbReference type="GO" id="GO:0000166">
    <property type="term" value="F:nucleotide binding"/>
    <property type="evidence" value="ECO:0007669"/>
    <property type="project" value="UniProtKB-KW"/>
</dbReference>
<keyword evidence="4 6" id="KW-0560">Oxidoreductase</keyword>
<feature type="binding site" evidence="9">
    <location>
        <begin position="298"/>
        <end position="301"/>
    </location>
    <ligand>
        <name>NAD(+)</name>
        <dbReference type="ChEBI" id="CHEBI:57540"/>
    </ligand>
</feature>
<dbReference type="PANTHER" id="PTHR42795:SF1">
    <property type="entry name" value="ALANINE DEHYDROGENASE"/>
    <property type="match status" value="1"/>
</dbReference>
<evidence type="ECO:0000313" key="13">
    <source>
        <dbReference type="Proteomes" id="UP000247922"/>
    </source>
</evidence>
<comment type="catalytic activity">
    <reaction evidence="6">
        <text>L-alanine + NAD(+) + H2O = pyruvate + NH4(+) + NADH + H(+)</text>
        <dbReference type="Rhea" id="RHEA:18405"/>
        <dbReference type="ChEBI" id="CHEBI:15361"/>
        <dbReference type="ChEBI" id="CHEBI:15377"/>
        <dbReference type="ChEBI" id="CHEBI:15378"/>
        <dbReference type="ChEBI" id="CHEBI:28938"/>
        <dbReference type="ChEBI" id="CHEBI:57540"/>
        <dbReference type="ChEBI" id="CHEBI:57945"/>
        <dbReference type="ChEBI" id="CHEBI:57972"/>
        <dbReference type="EC" id="1.4.1.1"/>
    </reaction>
</comment>
<feature type="active site" description="Proton donor/acceptor" evidence="7">
    <location>
        <position position="269"/>
    </location>
</feature>
<dbReference type="Gene3D" id="3.40.50.720">
    <property type="entry name" value="NAD(P)-binding Rossmann-like Domain"/>
    <property type="match status" value="2"/>
</dbReference>
<dbReference type="PROSITE" id="PS00837">
    <property type="entry name" value="ALADH_PNT_2"/>
    <property type="match status" value="1"/>
</dbReference>
<evidence type="ECO:0000256" key="8">
    <source>
        <dbReference type="PIRSR" id="PIRSR000183-2"/>
    </source>
</evidence>
<dbReference type="CDD" id="cd05305">
    <property type="entry name" value="L-AlaDH"/>
    <property type="match status" value="1"/>
</dbReference>
<feature type="binding site" evidence="9">
    <location>
        <begin position="238"/>
        <end position="239"/>
    </location>
    <ligand>
        <name>NAD(+)</name>
        <dbReference type="ChEBI" id="CHEBI:57540"/>
    </ligand>
</feature>
<dbReference type="SUPFAM" id="SSF51735">
    <property type="entry name" value="NAD(P)-binding Rossmann-fold domains"/>
    <property type="match status" value="1"/>
</dbReference>
<evidence type="ECO:0000256" key="7">
    <source>
        <dbReference type="PIRSR" id="PIRSR000183-1"/>
    </source>
</evidence>
<dbReference type="RefSeq" id="WP_110252096.1">
    <property type="nucleotide sequence ID" value="NZ_QJJR01000016.1"/>
</dbReference>
<name>A0A2V3W2B6_9BACI</name>
<comment type="pathway">
    <text evidence="1">Amino-acid degradation; L-alanine degradation via dehydrogenase pathway; NH(3) and pyruvate from L-alanine: step 1/1.</text>
</comment>
<dbReference type="GO" id="GO:0000286">
    <property type="term" value="F:alanine dehydrogenase activity"/>
    <property type="evidence" value="ECO:0007669"/>
    <property type="project" value="UniProtKB-UniRule"/>
</dbReference>
<sequence length="373" mass="39754">MRIGVPKEIKNNEFRVAITPLGVQLLVTQGHEVFIETGAGEGAGFEDERYQANGAIIEQKAVTVWASDMVMKVKEPLASEYHYFREDLILFTYLHLANEPALTKALMESKTTAIAYETMVGVSGNLPMLQPMSVIAGRLSVQVASHYLQRPKGGAGVLIGGVPGVKNGKVTIIGGGVAGQNALQIAQGLGAQVTLLDVKPEVLTQVEADYGHHVVTLMSNEVNISESIKDADIVVGAVLIPGRKAPTLVSEAMVKAMKPGSVIVDIAVDQGGIFETEDHVTTHDDPVYVKHGILHYAVANMPGAVPRTSTVALTNVTIPHALQLANLGVEIAATKDHTLYTGINVYNGKITNGPVAETFGYEYHDFAELSAVK</sequence>
<dbReference type="InterPro" id="IPR036291">
    <property type="entry name" value="NAD(P)-bd_dom_sf"/>
</dbReference>
<dbReference type="EC" id="1.4.1.1" evidence="3 6"/>
<dbReference type="NCBIfam" id="TIGR00518">
    <property type="entry name" value="alaDH"/>
    <property type="match status" value="1"/>
</dbReference>
<evidence type="ECO:0000256" key="9">
    <source>
        <dbReference type="PIRSR" id="PIRSR000183-3"/>
    </source>
</evidence>
<evidence type="ECO:0000259" key="11">
    <source>
        <dbReference type="SMART" id="SM01003"/>
    </source>
</evidence>
<dbReference type="SMART" id="SM01002">
    <property type="entry name" value="AlaDh_PNT_C"/>
    <property type="match status" value="1"/>
</dbReference>
<accession>A0A2V3W2B6</accession>
<dbReference type="FunFam" id="3.40.50.720:FF:000049">
    <property type="entry name" value="Alanine dehydrogenase"/>
    <property type="match status" value="1"/>
</dbReference>